<sequence length="402" mass="43126">MMDKHTAIMAFQQQPIVTRTLSLSRSEGSSSSGTLRQGMRVPSLLLSSSSSSTTTSLAAAQSSPTPPMSTNLSSSSSELVDYSIPRRNILLQSASSLLLTAACPLPSIAASGTSSTNKPPPILPLLTTASRLHIIPTYAIVDGNGTPFHTYDKDSASGIGYFFLSFKGAEFVLEDAKKAFEKAKEVAAKAKEEAPSTITTIAATTTTGNEDGNNADSSTTDDVPESWGRAQIVSIPLDYALQLSIKSTKSLALNGRGKTFSTYYQIIPDTNALNAALRIDDGVRYRERGRVPLFYVDGLSIPSNYANGGSVDGGGGSSEVLHPVYFNIKDLKAEWNRQYPGEELPPINVRELNETFRSMIRPGGKDESVRDIVFVSDSESGDMARTKVVGRSYKLGEMILTK</sequence>
<evidence type="ECO:0000256" key="1">
    <source>
        <dbReference type="ARBA" id="ARBA00004229"/>
    </source>
</evidence>
<dbReference type="Proteomes" id="UP001530293">
    <property type="component" value="Unassembled WGS sequence"/>
</dbReference>
<protein>
    <submittedName>
        <fullName evidence="5">Uncharacterized protein</fullName>
    </submittedName>
</protein>
<dbReference type="AlphaFoldDB" id="A0ABD3N4A5"/>
<proteinExistence type="predicted"/>
<keyword evidence="6" id="KW-1185">Reference proteome</keyword>
<evidence type="ECO:0000313" key="5">
    <source>
        <dbReference type="EMBL" id="KAL3770893.1"/>
    </source>
</evidence>
<organism evidence="5 6">
    <name type="scientific">Discostella pseudostelligera</name>
    <dbReference type="NCBI Taxonomy" id="259834"/>
    <lineage>
        <taxon>Eukaryota</taxon>
        <taxon>Sar</taxon>
        <taxon>Stramenopiles</taxon>
        <taxon>Ochrophyta</taxon>
        <taxon>Bacillariophyta</taxon>
        <taxon>Coscinodiscophyceae</taxon>
        <taxon>Thalassiosirophycidae</taxon>
        <taxon>Stephanodiscales</taxon>
        <taxon>Stephanodiscaceae</taxon>
        <taxon>Discostella</taxon>
    </lineage>
</organism>
<evidence type="ECO:0000256" key="3">
    <source>
        <dbReference type="ARBA" id="ARBA00022640"/>
    </source>
</evidence>
<evidence type="ECO:0000313" key="6">
    <source>
        <dbReference type="Proteomes" id="UP001530293"/>
    </source>
</evidence>
<dbReference type="PANTHER" id="PTHR33926:SF4">
    <property type="entry name" value="PROTEIN TIC 22, CHLOROPLASTIC"/>
    <property type="match status" value="1"/>
</dbReference>
<feature type="compositionally biased region" description="Polar residues" evidence="4">
    <location>
        <begin position="208"/>
        <end position="221"/>
    </location>
</feature>
<feature type="region of interest" description="Disordered" evidence="4">
    <location>
        <begin position="55"/>
        <end position="75"/>
    </location>
</feature>
<dbReference type="GO" id="GO:0009507">
    <property type="term" value="C:chloroplast"/>
    <property type="evidence" value="ECO:0007669"/>
    <property type="project" value="UniProtKB-SubCell"/>
</dbReference>
<feature type="region of interest" description="Disordered" evidence="4">
    <location>
        <begin position="202"/>
        <end position="224"/>
    </location>
</feature>
<comment type="subcellular location">
    <subcellularLocation>
        <location evidence="1">Plastid</location>
        <location evidence="1">Chloroplast</location>
    </subcellularLocation>
</comment>
<name>A0ABD3N4A5_9STRA</name>
<gene>
    <name evidence="5" type="ORF">ACHAWU_003202</name>
</gene>
<comment type="caution">
    <text evidence="5">The sequence shown here is derived from an EMBL/GenBank/DDBJ whole genome shotgun (WGS) entry which is preliminary data.</text>
</comment>
<dbReference type="InterPro" id="IPR007378">
    <property type="entry name" value="Tic22-like"/>
</dbReference>
<evidence type="ECO:0000256" key="4">
    <source>
        <dbReference type="SAM" id="MobiDB-lite"/>
    </source>
</evidence>
<keyword evidence="3" id="KW-0934">Plastid</keyword>
<evidence type="ECO:0000256" key="2">
    <source>
        <dbReference type="ARBA" id="ARBA00022528"/>
    </source>
</evidence>
<dbReference type="PANTHER" id="PTHR33926">
    <property type="entry name" value="PROTEIN TIC 22, CHLOROPLASTIC"/>
    <property type="match status" value="1"/>
</dbReference>
<dbReference type="EMBL" id="JALLBG020000034">
    <property type="protein sequence ID" value="KAL3770893.1"/>
    <property type="molecule type" value="Genomic_DNA"/>
</dbReference>
<accession>A0ABD3N4A5</accession>
<reference evidence="5 6" key="1">
    <citation type="submission" date="2024-10" db="EMBL/GenBank/DDBJ databases">
        <title>Updated reference genomes for cyclostephanoid diatoms.</title>
        <authorList>
            <person name="Roberts W.R."/>
            <person name="Alverson A.J."/>
        </authorList>
    </citation>
    <scope>NUCLEOTIDE SEQUENCE [LARGE SCALE GENOMIC DNA]</scope>
    <source>
        <strain evidence="5 6">AJA232-27</strain>
    </source>
</reference>
<keyword evidence="2" id="KW-0150">Chloroplast</keyword>